<dbReference type="InterPro" id="IPR036291">
    <property type="entry name" value="NAD(P)-bd_dom_sf"/>
</dbReference>
<comment type="caution">
    <text evidence="2">The sequence shown here is derived from an EMBL/GenBank/DDBJ whole genome shotgun (WGS) entry which is preliminary data.</text>
</comment>
<comment type="similarity">
    <text evidence="1">Belongs to the short-chain dehydrogenases/reductases (SDR) family.</text>
</comment>
<protein>
    <submittedName>
        <fullName evidence="2">SDR family NAD(P)-dependent oxidoreductase</fullName>
        <ecNumber evidence="2">1.1.1.-</ecNumber>
    </submittedName>
</protein>
<proteinExistence type="inferred from homology"/>
<sequence length="246" mass="25218">MDLELTGRRALVTGASAGLGAAIAEALAAEGVRLALIARREEPLRALAAKHGAVVIPCDITDPAALDQGAEAAVAALGGVDILINAAGASGPVELGAEDATWERSLALNFTAPRRLAERLLPAMRAARWGRVISLTGTSETHALNTAGSAKAALTFWSKGAASLVAADGVTVNCIAPGRLWSEQIRERLHPEAAARDRFIAANIPIGRFGEPEELASVAVFLASARAGYVTGTTVTVDGGMALAVR</sequence>
<evidence type="ECO:0000313" key="3">
    <source>
        <dbReference type="Proteomes" id="UP001589865"/>
    </source>
</evidence>
<dbReference type="Gene3D" id="3.40.50.720">
    <property type="entry name" value="NAD(P)-binding Rossmann-like Domain"/>
    <property type="match status" value="1"/>
</dbReference>
<reference evidence="2 3" key="1">
    <citation type="submission" date="2024-09" db="EMBL/GenBank/DDBJ databases">
        <authorList>
            <person name="Sun Q."/>
            <person name="Mori K."/>
        </authorList>
    </citation>
    <scope>NUCLEOTIDE SEQUENCE [LARGE SCALE GENOMIC DNA]</scope>
    <source>
        <strain evidence="2 3">TBRC 5777</strain>
    </source>
</reference>
<organism evidence="2 3">
    <name type="scientific">Roseomonas elaeocarpi</name>
    <dbReference type="NCBI Taxonomy" id="907779"/>
    <lineage>
        <taxon>Bacteria</taxon>
        <taxon>Pseudomonadati</taxon>
        <taxon>Pseudomonadota</taxon>
        <taxon>Alphaproteobacteria</taxon>
        <taxon>Acetobacterales</taxon>
        <taxon>Roseomonadaceae</taxon>
        <taxon>Roseomonas</taxon>
    </lineage>
</organism>
<name>A0ABV6JU01_9PROT</name>
<dbReference type="InterPro" id="IPR050259">
    <property type="entry name" value="SDR"/>
</dbReference>
<dbReference type="InterPro" id="IPR002347">
    <property type="entry name" value="SDR_fam"/>
</dbReference>
<dbReference type="PANTHER" id="PTHR42879">
    <property type="entry name" value="3-OXOACYL-(ACYL-CARRIER-PROTEIN) REDUCTASE"/>
    <property type="match status" value="1"/>
</dbReference>
<accession>A0ABV6JU01</accession>
<dbReference type="SUPFAM" id="SSF51735">
    <property type="entry name" value="NAD(P)-binding Rossmann-fold domains"/>
    <property type="match status" value="1"/>
</dbReference>
<keyword evidence="2" id="KW-0560">Oxidoreductase</keyword>
<dbReference type="RefSeq" id="WP_377044954.1">
    <property type="nucleotide sequence ID" value="NZ_JBHLUN010000008.1"/>
</dbReference>
<keyword evidence="3" id="KW-1185">Reference proteome</keyword>
<evidence type="ECO:0000256" key="1">
    <source>
        <dbReference type="ARBA" id="ARBA00006484"/>
    </source>
</evidence>
<dbReference type="PRINTS" id="PR00081">
    <property type="entry name" value="GDHRDH"/>
</dbReference>
<dbReference type="EC" id="1.1.1.-" evidence="2"/>
<dbReference type="Pfam" id="PF13561">
    <property type="entry name" value="adh_short_C2"/>
    <property type="match status" value="1"/>
</dbReference>
<gene>
    <name evidence="2" type="ORF">ACFFGY_13205</name>
</gene>
<dbReference type="GO" id="GO:0016491">
    <property type="term" value="F:oxidoreductase activity"/>
    <property type="evidence" value="ECO:0007669"/>
    <property type="project" value="UniProtKB-KW"/>
</dbReference>
<dbReference type="PANTHER" id="PTHR42879:SF2">
    <property type="entry name" value="3-OXOACYL-[ACYL-CARRIER-PROTEIN] REDUCTASE FABG"/>
    <property type="match status" value="1"/>
</dbReference>
<dbReference type="EMBL" id="JBHLUN010000008">
    <property type="protein sequence ID" value="MFC0409209.1"/>
    <property type="molecule type" value="Genomic_DNA"/>
</dbReference>
<evidence type="ECO:0000313" key="2">
    <source>
        <dbReference type="EMBL" id="MFC0409209.1"/>
    </source>
</evidence>
<dbReference type="Proteomes" id="UP001589865">
    <property type="component" value="Unassembled WGS sequence"/>
</dbReference>